<evidence type="ECO:0000313" key="2">
    <source>
        <dbReference type="EMBL" id="RJG47464.1"/>
    </source>
</evidence>
<sequence>MGVVDAAVLTRSLFFAVKAIKIKPTHIDLEVGMLQQFMRLQLYAGLGFFAFAMVALGTPLGNNATWIACLIMVAIGLWIELGKSFQDPD</sequence>
<evidence type="ECO:0000313" key="3">
    <source>
        <dbReference type="Proteomes" id="UP000283255"/>
    </source>
</evidence>
<feature type="transmembrane region" description="Helical" evidence="1">
    <location>
        <begin position="40"/>
        <end position="58"/>
    </location>
</feature>
<organism evidence="2 3">
    <name type="scientific">Motilimonas pumila</name>
    <dbReference type="NCBI Taxonomy" id="2303987"/>
    <lineage>
        <taxon>Bacteria</taxon>
        <taxon>Pseudomonadati</taxon>
        <taxon>Pseudomonadota</taxon>
        <taxon>Gammaproteobacteria</taxon>
        <taxon>Alteromonadales</taxon>
        <taxon>Alteromonadales genera incertae sedis</taxon>
        <taxon>Motilimonas</taxon>
    </lineage>
</organism>
<feature type="transmembrane region" description="Helical" evidence="1">
    <location>
        <begin position="64"/>
        <end position="81"/>
    </location>
</feature>
<gene>
    <name evidence="2" type="ORF">D1Z90_11165</name>
</gene>
<reference evidence="2 3" key="1">
    <citation type="submission" date="2018-09" db="EMBL/GenBank/DDBJ databases">
        <authorList>
            <person name="Wang F."/>
        </authorList>
    </citation>
    <scope>NUCLEOTIDE SEQUENCE [LARGE SCALE GENOMIC DNA]</scope>
    <source>
        <strain evidence="2 3">PLHSC7-2</strain>
    </source>
</reference>
<accession>A0A418YE78</accession>
<name>A0A418YE78_9GAMM</name>
<dbReference type="EMBL" id="QZCH01000013">
    <property type="protein sequence ID" value="RJG47464.1"/>
    <property type="molecule type" value="Genomic_DNA"/>
</dbReference>
<protein>
    <submittedName>
        <fullName evidence="2">Uncharacterized protein</fullName>
    </submittedName>
</protein>
<comment type="caution">
    <text evidence="2">The sequence shown here is derived from an EMBL/GenBank/DDBJ whole genome shotgun (WGS) entry which is preliminary data.</text>
</comment>
<keyword evidence="3" id="KW-1185">Reference proteome</keyword>
<evidence type="ECO:0000256" key="1">
    <source>
        <dbReference type="SAM" id="Phobius"/>
    </source>
</evidence>
<keyword evidence="1" id="KW-0472">Membrane</keyword>
<dbReference type="Proteomes" id="UP000283255">
    <property type="component" value="Unassembled WGS sequence"/>
</dbReference>
<proteinExistence type="predicted"/>
<keyword evidence="1" id="KW-0812">Transmembrane</keyword>
<reference evidence="2 3" key="2">
    <citation type="submission" date="2019-01" db="EMBL/GenBank/DDBJ databases">
        <title>Motilimonas pumilus sp. nov., isolated from the gut of sea cucumber (Apostichopus japonicus).</title>
        <authorList>
            <person name="Wang F.-Q."/>
            <person name="Ren L.-H."/>
            <person name="Lin Y.-W."/>
            <person name="Sun G.-H."/>
            <person name="Du Z.-J."/>
            <person name="Zhao J.-X."/>
            <person name="Liu X.-J."/>
            <person name="Liu L.-J."/>
        </authorList>
    </citation>
    <scope>NUCLEOTIDE SEQUENCE [LARGE SCALE GENOMIC DNA]</scope>
    <source>
        <strain evidence="2 3">PLHSC7-2</strain>
    </source>
</reference>
<dbReference type="AlphaFoldDB" id="A0A418YE78"/>
<keyword evidence="1" id="KW-1133">Transmembrane helix</keyword>